<sequence>MTAYAIAHLQDVRLGAEIIDYIARIDETIAPYDGQFLIHGATPEIVEGPWPGDIVIIGFPDMERARAWYDSPAYREILPLRTENSRSVTMLVKGVAPGYRASDFLAKVGPA</sequence>
<dbReference type="PANTHER" id="PTHR41521">
    <property type="match status" value="1"/>
</dbReference>
<gene>
    <name evidence="2" type="ORF">NWE54_19495</name>
</gene>
<dbReference type="AlphaFoldDB" id="A0A9E7ZHG8"/>
<dbReference type="EMBL" id="CP102774">
    <property type="protein sequence ID" value="UZF85980.1"/>
    <property type="molecule type" value="Genomic_DNA"/>
</dbReference>
<feature type="domain" description="DUF1330" evidence="1">
    <location>
        <begin position="2"/>
        <end position="95"/>
    </location>
</feature>
<protein>
    <submittedName>
        <fullName evidence="2">DUF1330 domain-containing protein</fullName>
    </submittedName>
</protein>
<organism evidence="2">
    <name type="scientific">Bosea sp. NBC_00436</name>
    <dbReference type="NCBI Taxonomy" id="2969620"/>
    <lineage>
        <taxon>Bacteria</taxon>
        <taxon>Pseudomonadati</taxon>
        <taxon>Pseudomonadota</taxon>
        <taxon>Alphaproteobacteria</taxon>
        <taxon>Hyphomicrobiales</taxon>
        <taxon>Boseaceae</taxon>
        <taxon>Bosea</taxon>
    </lineage>
</organism>
<accession>A0A9E7ZHG8</accession>
<evidence type="ECO:0000313" key="2">
    <source>
        <dbReference type="EMBL" id="UZF85980.1"/>
    </source>
</evidence>
<dbReference type="SUPFAM" id="SSF54909">
    <property type="entry name" value="Dimeric alpha+beta barrel"/>
    <property type="match status" value="1"/>
</dbReference>
<dbReference type="Gene3D" id="3.30.70.100">
    <property type="match status" value="1"/>
</dbReference>
<evidence type="ECO:0000259" key="1">
    <source>
        <dbReference type="Pfam" id="PF07045"/>
    </source>
</evidence>
<dbReference type="InterPro" id="IPR010753">
    <property type="entry name" value="DUF1330"/>
</dbReference>
<dbReference type="Pfam" id="PF07045">
    <property type="entry name" value="DUF1330"/>
    <property type="match status" value="1"/>
</dbReference>
<dbReference type="InterPro" id="IPR011008">
    <property type="entry name" value="Dimeric_a/b-barrel"/>
</dbReference>
<proteinExistence type="predicted"/>
<dbReference type="PANTHER" id="PTHR41521:SF4">
    <property type="entry name" value="BLR0684 PROTEIN"/>
    <property type="match status" value="1"/>
</dbReference>
<reference evidence="2" key="1">
    <citation type="submission" date="2022-08" db="EMBL/GenBank/DDBJ databases">
        <title>Complete Genome Sequences of 2 Bosea sp. soil isolates.</title>
        <authorList>
            <person name="Alvarez Arevalo M."/>
            <person name="Sterndorff E.B."/>
            <person name="Faurdal D."/>
            <person name="Joergensen T.S."/>
            <person name="Weber T."/>
        </authorList>
    </citation>
    <scope>NUCLEOTIDE SEQUENCE</scope>
    <source>
        <strain evidence="2">NBC_00436</strain>
    </source>
</reference>
<name>A0A9E7ZHG8_9HYPH</name>